<dbReference type="GO" id="GO:0046872">
    <property type="term" value="F:metal ion binding"/>
    <property type="evidence" value="ECO:0007669"/>
    <property type="project" value="InterPro"/>
</dbReference>
<dbReference type="InterPro" id="IPR044594">
    <property type="entry name" value="HIPP01/3/5/6"/>
</dbReference>
<feature type="compositionally biased region" description="Basic and acidic residues" evidence="1">
    <location>
        <begin position="65"/>
        <end position="75"/>
    </location>
</feature>
<dbReference type="Proteomes" id="UP000436088">
    <property type="component" value="Unassembled WGS sequence"/>
</dbReference>
<dbReference type="AlphaFoldDB" id="A0A6A3B2E3"/>
<comment type="caution">
    <text evidence="2">The sequence shown here is derived from an EMBL/GenBank/DDBJ whole genome shotgun (WGS) entry which is preliminary data.</text>
</comment>
<feature type="region of interest" description="Disordered" evidence="1">
    <location>
        <begin position="125"/>
        <end position="202"/>
    </location>
</feature>
<evidence type="ECO:0000256" key="1">
    <source>
        <dbReference type="SAM" id="MobiDB-lite"/>
    </source>
</evidence>
<protein>
    <recommendedName>
        <fullName evidence="4">HMA domain-containing protein</fullName>
    </recommendedName>
</protein>
<organism evidence="2 3">
    <name type="scientific">Hibiscus syriacus</name>
    <name type="common">Rose of Sharon</name>
    <dbReference type="NCBI Taxonomy" id="106335"/>
    <lineage>
        <taxon>Eukaryota</taxon>
        <taxon>Viridiplantae</taxon>
        <taxon>Streptophyta</taxon>
        <taxon>Embryophyta</taxon>
        <taxon>Tracheophyta</taxon>
        <taxon>Spermatophyta</taxon>
        <taxon>Magnoliopsida</taxon>
        <taxon>eudicotyledons</taxon>
        <taxon>Gunneridae</taxon>
        <taxon>Pentapetalae</taxon>
        <taxon>rosids</taxon>
        <taxon>malvids</taxon>
        <taxon>Malvales</taxon>
        <taxon>Malvaceae</taxon>
        <taxon>Malvoideae</taxon>
        <taxon>Hibiscus</taxon>
    </lineage>
</organism>
<dbReference type="PANTHER" id="PTHR46413:SF2">
    <property type="entry name" value="HEAVY METAL-ASSOCIATED ISOPRENYLATED PLANT PROTEIN 3"/>
    <property type="match status" value="1"/>
</dbReference>
<feature type="region of interest" description="Disordered" evidence="1">
    <location>
        <begin position="57"/>
        <end position="77"/>
    </location>
</feature>
<name>A0A6A3B2E3_HIBSY</name>
<feature type="compositionally biased region" description="Low complexity" evidence="1">
    <location>
        <begin position="167"/>
        <end position="191"/>
    </location>
</feature>
<evidence type="ECO:0008006" key="4">
    <source>
        <dbReference type="Google" id="ProtNLM"/>
    </source>
</evidence>
<dbReference type="EMBL" id="VEPZ02000919">
    <property type="protein sequence ID" value="KAE8711204.1"/>
    <property type="molecule type" value="Genomic_DNA"/>
</dbReference>
<evidence type="ECO:0000313" key="3">
    <source>
        <dbReference type="Proteomes" id="UP000436088"/>
    </source>
</evidence>
<feature type="compositionally biased region" description="Basic and acidic residues" evidence="1">
    <location>
        <begin position="125"/>
        <end position="141"/>
    </location>
</feature>
<reference evidence="2" key="1">
    <citation type="submission" date="2019-09" db="EMBL/GenBank/DDBJ databases">
        <title>Draft genome information of white flower Hibiscus syriacus.</title>
        <authorList>
            <person name="Kim Y.-M."/>
        </authorList>
    </citation>
    <scope>NUCLEOTIDE SEQUENCE [LARGE SCALE GENOMIC DNA]</scope>
    <source>
        <strain evidence="2">YM2019G1</strain>
    </source>
</reference>
<gene>
    <name evidence="2" type="ORF">F3Y22_tig00110301pilonHSYRG00018</name>
</gene>
<accession>A0A6A3B2E3</accession>
<evidence type="ECO:0000313" key="2">
    <source>
        <dbReference type="EMBL" id="KAE8711204.1"/>
    </source>
</evidence>
<feature type="compositionally biased region" description="Gly residues" evidence="1">
    <location>
        <begin position="142"/>
        <end position="160"/>
    </location>
</feature>
<dbReference type="PANTHER" id="PTHR46413">
    <property type="entry name" value="HEAVY METAL-ASSOCIATED ISOPRENYLATED PLANT PROTEIN 6"/>
    <property type="match status" value="1"/>
</dbReference>
<keyword evidence="3" id="KW-1185">Reference proteome</keyword>
<sequence length="269" mass="28879">MEKNNGNRKVEIRKEGKWSLNRVETVKTESNTNKVTVIGAVDPTAIKDNIAKKSKKKVDFVAPQPKKDDNIEEKRRKNLTKTKPGLCYCVHELKVDTQKEMLTVKGTMDVKALAEALKDKLKKNVEIVPPKKEKDNNKEGGKTGAGSDGGNSGGGGSGVGGKKKNKGGNASVDGGNDDNANGNANANAGTADCGGGKNKKEGKRTELWSNLNMDMDTRLVTLDTCQVILDMGNRVMGTVTGTHTRMDMGIITRLRAQLSSFCSTTSPDV</sequence>
<proteinExistence type="predicted"/>